<dbReference type="AlphaFoldDB" id="A0AAV7MSZ9"/>
<gene>
    <name evidence="2" type="ORF">NDU88_003912</name>
    <name evidence="3" type="ORF">NDU88_003913</name>
</gene>
<keyword evidence="4" id="KW-1185">Reference proteome</keyword>
<dbReference type="Proteomes" id="UP001066276">
    <property type="component" value="Chromosome 9"/>
</dbReference>
<dbReference type="EMBL" id="JANPWB010000013">
    <property type="protein sequence ID" value="KAJ1106511.1"/>
    <property type="molecule type" value="Genomic_DNA"/>
</dbReference>
<proteinExistence type="predicted"/>
<sequence>MIPTSPRQTIPWRGRLQPATPTAVILSTRFGPKTPPLQPCEARCRRARPAPRCPYRSLHSGRGSSQTRSDLVQTAVRAVIEVALRRVSTPSPPLGRTASLAVCARSR</sequence>
<reference evidence="2" key="1">
    <citation type="journal article" date="2022" name="bioRxiv">
        <title>Sequencing and chromosome-scale assembly of the giantPleurodeles waltlgenome.</title>
        <authorList>
            <person name="Brown T."/>
            <person name="Elewa A."/>
            <person name="Iarovenko S."/>
            <person name="Subramanian E."/>
            <person name="Araus A.J."/>
            <person name="Petzold A."/>
            <person name="Susuki M."/>
            <person name="Suzuki K.-i.T."/>
            <person name="Hayashi T."/>
            <person name="Toyoda A."/>
            <person name="Oliveira C."/>
            <person name="Osipova E."/>
            <person name="Leigh N.D."/>
            <person name="Simon A."/>
            <person name="Yun M.H."/>
        </authorList>
    </citation>
    <scope>NUCLEOTIDE SEQUENCE</scope>
    <source>
        <strain evidence="2">20211129_DDA</strain>
        <tissue evidence="2">Liver</tissue>
    </source>
</reference>
<comment type="caution">
    <text evidence="2">The sequence shown here is derived from an EMBL/GenBank/DDBJ whole genome shotgun (WGS) entry which is preliminary data.</text>
</comment>
<accession>A0AAV7MSZ9</accession>
<protein>
    <submittedName>
        <fullName evidence="2">Uncharacterized protein</fullName>
    </submittedName>
</protein>
<evidence type="ECO:0000313" key="4">
    <source>
        <dbReference type="Proteomes" id="UP001066276"/>
    </source>
</evidence>
<name>A0AAV7MSZ9_PLEWA</name>
<feature type="region of interest" description="Disordered" evidence="1">
    <location>
        <begin position="51"/>
        <end position="70"/>
    </location>
</feature>
<evidence type="ECO:0000313" key="2">
    <source>
        <dbReference type="EMBL" id="KAJ1106511.1"/>
    </source>
</evidence>
<evidence type="ECO:0000256" key="1">
    <source>
        <dbReference type="SAM" id="MobiDB-lite"/>
    </source>
</evidence>
<organism evidence="2 4">
    <name type="scientific">Pleurodeles waltl</name>
    <name type="common">Iberian ribbed newt</name>
    <dbReference type="NCBI Taxonomy" id="8319"/>
    <lineage>
        <taxon>Eukaryota</taxon>
        <taxon>Metazoa</taxon>
        <taxon>Chordata</taxon>
        <taxon>Craniata</taxon>
        <taxon>Vertebrata</taxon>
        <taxon>Euteleostomi</taxon>
        <taxon>Amphibia</taxon>
        <taxon>Batrachia</taxon>
        <taxon>Caudata</taxon>
        <taxon>Salamandroidea</taxon>
        <taxon>Salamandridae</taxon>
        <taxon>Pleurodelinae</taxon>
        <taxon>Pleurodeles</taxon>
    </lineage>
</organism>
<dbReference type="EMBL" id="JANPWB010000013">
    <property type="protein sequence ID" value="KAJ1106512.1"/>
    <property type="molecule type" value="Genomic_DNA"/>
</dbReference>
<evidence type="ECO:0000313" key="3">
    <source>
        <dbReference type="EMBL" id="KAJ1106512.1"/>
    </source>
</evidence>